<dbReference type="Proteomes" id="UP001186974">
    <property type="component" value="Unassembled WGS sequence"/>
</dbReference>
<name>A0ACC3D4V5_9PEZI</name>
<dbReference type="EMBL" id="JAWDJW010007595">
    <property type="protein sequence ID" value="KAK3061846.1"/>
    <property type="molecule type" value="Genomic_DNA"/>
</dbReference>
<gene>
    <name evidence="1" type="ORF">LTS18_005323</name>
</gene>
<organism evidence="1 2">
    <name type="scientific">Coniosporium uncinatum</name>
    <dbReference type="NCBI Taxonomy" id="93489"/>
    <lineage>
        <taxon>Eukaryota</taxon>
        <taxon>Fungi</taxon>
        <taxon>Dikarya</taxon>
        <taxon>Ascomycota</taxon>
        <taxon>Pezizomycotina</taxon>
        <taxon>Dothideomycetes</taxon>
        <taxon>Dothideomycetes incertae sedis</taxon>
        <taxon>Coniosporium</taxon>
    </lineage>
</organism>
<sequence length="532" mass="58120">MGATFFVGWALWQQMTFVLACSIVLVIGAGWLKVWHSHWRIKKYEELEKAGAGDVEAAVMVQRRMMDEEKDQVPFGIKALYSGIEVEGVWISRTNTPAPGSPVSSPATALLGGASGSGSHAHAKSLSNGADIPRLEMPQPVMSPFKNARPNSRGPHNFKPSSVTGERYTREASSSFLGASLLSDESSLHAGPSTYTGSYQQLIRPSSPSDNTSRVESSPEMHDRKSSDGSWSFSTTADPTSRKSSSGSDKTKASNSPIPSVNTRSLTDSSLVKPQACIGRFVDKRTDLDLLQTHRLSHVAETGQLTPRVRKPGNSGEWASIAQSNGKAPAQDYFAVPRRSSPSPLGDMPENPFATPTGSAGPFATPLPDRSSSYSKSQTMPLLEHQTPPTSPPEYTLSRRYEPSSLDLDFSSPRPLSEPNILNKVQQAQAQAQKTVHEQQQQEQQQQEQQQQEQQQQQRMSFQRPRYSGDLEVLRTVNQGFQILRPGTLPAVSVPKEPAKLQRKSRRTSASSTGSKQRASSFYEHGLSDSLV</sequence>
<accession>A0ACC3D4V5</accession>
<evidence type="ECO:0000313" key="2">
    <source>
        <dbReference type="Proteomes" id="UP001186974"/>
    </source>
</evidence>
<protein>
    <submittedName>
        <fullName evidence="1">Uncharacterized protein</fullName>
    </submittedName>
</protein>
<keyword evidence="2" id="KW-1185">Reference proteome</keyword>
<evidence type="ECO:0000313" key="1">
    <source>
        <dbReference type="EMBL" id="KAK3061846.1"/>
    </source>
</evidence>
<reference evidence="1" key="1">
    <citation type="submission" date="2024-09" db="EMBL/GenBank/DDBJ databases">
        <title>Black Yeasts Isolated from many extreme environments.</title>
        <authorList>
            <person name="Coleine C."/>
            <person name="Stajich J.E."/>
            <person name="Selbmann L."/>
        </authorList>
    </citation>
    <scope>NUCLEOTIDE SEQUENCE</scope>
    <source>
        <strain evidence="1">CCFEE 5737</strain>
    </source>
</reference>
<proteinExistence type="predicted"/>
<comment type="caution">
    <text evidence="1">The sequence shown here is derived from an EMBL/GenBank/DDBJ whole genome shotgun (WGS) entry which is preliminary data.</text>
</comment>